<gene>
    <name evidence="7" type="primary">alx</name>
    <name evidence="7" type="ORF">NCTC13163_00534</name>
</gene>
<evidence type="ECO:0000256" key="2">
    <source>
        <dbReference type="ARBA" id="ARBA00007511"/>
    </source>
</evidence>
<feature type="transmembrane region" description="Helical" evidence="6">
    <location>
        <begin position="273"/>
        <end position="295"/>
    </location>
</feature>
<evidence type="ECO:0000256" key="5">
    <source>
        <dbReference type="ARBA" id="ARBA00023136"/>
    </source>
</evidence>
<dbReference type="AlphaFoldDB" id="A0A377FQS1"/>
<accession>A0A377FQS1</accession>
<keyword evidence="3 6" id="KW-0812">Transmembrane</keyword>
<dbReference type="STRING" id="1397694.GCA_000702585_01050"/>
<protein>
    <submittedName>
        <fullName evidence="7">Inner membrane protein alx</fullName>
    </submittedName>
</protein>
<keyword evidence="5 6" id="KW-0472">Membrane</keyword>
<dbReference type="InterPro" id="IPR022369">
    <property type="entry name" value="Integral_membrane_TerC_rswitch"/>
</dbReference>
<evidence type="ECO:0000256" key="3">
    <source>
        <dbReference type="ARBA" id="ARBA00022692"/>
    </source>
</evidence>
<organism evidence="7 8">
    <name type="scientific">Exiguobacterium aurantiacum</name>
    <dbReference type="NCBI Taxonomy" id="33987"/>
    <lineage>
        <taxon>Bacteria</taxon>
        <taxon>Bacillati</taxon>
        <taxon>Bacillota</taxon>
        <taxon>Bacilli</taxon>
        <taxon>Bacillales</taxon>
        <taxon>Bacillales Family XII. Incertae Sedis</taxon>
        <taxon>Exiguobacterium</taxon>
    </lineage>
</organism>
<dbReference type="Proteomes" id="UP000254060">
    <property type="component" value="Unassembled WGS sequence"/>
</dbReference>
<dbReference type="OrthoDB" id="9783692at2"/>
<name>A0A377FQS1_9BACL</name>
<feature type="transmembrane region" description="Helical" evidence="6">
    <location>
        <begin position="127"/>
        <end position="144"/>
    </location>
</feature>
<comment type="similarity">
    <text evidence="2">Belongs to the TerC family.</text>
</comment>
<dbReference type="GO" id="GO:0016020">
    <property type="term" value="C:membrane"/>
    <property type="evidence" value="ECO:0007669"/>
    <property type="project" value="UniProtKB-SubCell"/>
</dbReference>
<keyword evidence="4 6" id="KW-1133">Transmembrane helix</keyword>
<feature type="transmembrane region" description="Helical" evidence="6">
    <location>
        <begin position="74"/>
        <end position="93"/>
    </location>
</feature>
<feature type="transmembrane region" description="Helical" evidence="6">
    <location>
        <begin position="34"/>
        <end position="54"/>
    </location>
</feature>
<feature type="transmembrane region" description="Helical" evidence="6">
    <location>
        <begin position="6"/>
        <end position="22"/>
    </location>
</feature>
<feature type="transmembrane region" description="Helical" evidence="6">
    <location>
        <begin position="185"/>
        <end position="215"/>
    </location>
</feature>
<evidence type="ECO:0000313" key="7">
    <source>
        <dbReference type="EMBL" id="STO07189.1"/>
    </source>
</evidence>
<sequence length="310" mass="35767">MTLLIGFLLLVVVMLALDLGVFHRKAHEVSMREAWTWTFVWIGIAIAFGGWLFYSQGSTVATEYASVYFIEKALAIDNVFVFSLVFAYFAIPLKYQHKVLFWGILGAIFFRAVFIVAGVSLLENFGWVYYVFGAFLIYTGWMMYKNIGKEESLEENKTLRWLERRLPLTQDISSGKFTKRINGKLFFTPLFIALIFIELSDIVFAVDSVAASFAYSRDPYIIFYANIMAILGLRSLYFVLANLIDRFYYLKHGLSFMLVFIGTKMVFGDVYKMPIWMSLGAIVIVILISVIYSFYKTKPNEESMRKRETS</sequence>
<dbReference type="NCBIfam" id="TIGR03718">
    <property type="entry name" value="R_switched_Alx"/>
    <property type="match status" value="1"/>
</dbReference>
<feature type="transmembrane region" description="Helical" evidence="6">
    <location>
        <begin position="247"/>
        <end position="267"/>
    </location>
</feature>
<dbReference type="RefSeq" id="WP_029334306.1">
    <property type="nucleotide sequence ID" value="NZ_UGGP01000001.1"/>
</dbReference>
<evidence type="ECO:0000256" key="4">
    <source>
        <dbReference type="ARBA" id="ARBA00022989"/>
    </source>
</evidence>
<reference evidence="7 8" key="1">
    <citation type="submission" date="2018-06" db="EMBL/GenBank/DDBJ databases">
        <authorList>
            <consortium name="Pathogen Informatics"/>
            <person name="Doyle S."/>
        </authorList>
    </citation>
    <scope>NUCLEOTIDE SEQUENCE [LARGE SCALE GENOMIC DNA]</scope>
    <source>
        <strain evidence="7 8">NCTC13163</strain>
    </source>
</reference>
<dbReference type="PANTHER" id="PTHR30238">
    <property type="entry name" value="MEMBRANE BOUND PREDICTED REDOX MODULATOR"/>
    <property type="match status" value="1"/>
</dbReference>
<evidence type="ECO:0000313" key="8">
    <source>
        <dbReference type="Proteomes" id="UP000254060"/>
    </source>
</evidence>
<comment type="subcellular location">
    <subcellularLocation>
        <location evidence="1">Membrane</location>
        <topology evidence="1">Multi-pass membrane protein</topology>
    </subcellularLocation>
</comment>
<dbReference type="Pfam" id="PF03741">
    <property type="entry name" value="TerC"/>
    <property type="match status" value="1"/>
</dbReference>
<feature type="transmembrane region" description="Helical" evidence="6">
    <location>
        <begin position="100"/>
        <end position="121"/>
    </location>
</feature>
<dbReference type="PANTHER" id="PTHR30238:SF0">
    <property type="entry name" value="THYLAKOID MEMBRANE PROTEIN TERC, CHLOROPLASTIC"/>
    <property type="match status" value="1"/>
</dbReference>
<dbReference type="EMBL" id="UGGP01000001">
    <property type="protein sequence ID" value="STO07189.1"/>
    <property type="molecule type" value="Genomic_DNA"/>
</dbReference>
<feature type="transmembrane region" description="Helical" evidence="6">
    <location>
        <begin position="221"/>
        <end position="240"/>
    </location>
</feature>
<evidence type="ECO:0000256" key="6">
    <source>
        <dbReference type="SAM" id="Phobius"/>
    </source>
</evidence>
<proteinExistence type="inferred from homology"/>
<dbReference type="InterPro" id="IPR005496">
    <property type="entry name" value="Integral_membrane_TerC"/>
</dbReference>
<evidence type="ECO:0000256" key="1">
    <source>
        <dbReference type="ARBA" id="ARBA00004141"/>
    </source>
</evidence>